<reference evidence="2" key="1">
    <citation type="submission" date="2022-11" db="EMBL/GenBank/DDBJ databases">
        <authorList>
            <person name="Kikuchi T."/>
        </authorList>
    </citation>
    <scope>NUCLEOTIDE SEQUENCE</scope>
    <source>
        <strain evidence="2">PS1010</strain>
    </source>
</reference>
<protein>
    <submittedName>
        <fullName evidence="2">Uncharacterized protein</fullName>
    </submittedName>
</protein>
<gene>
    <name evidence="2" type="ORF">CAMP_LOCUS6295</name>
</gene>
<evidence type="ECO:0000256" key="1">
    <source>
        <dbReference type="SAM" id="SignalP"/>
    </source>
</evidence>
<accession>A0A9P1IF23</accession>
<dbReference type="EMBL" id="CANHGI010000002">
    <property type="protein sequence ID" value="CAI5443658.1"/>
    <property type="molecule type" value="Genomic_DNA"/>
</dbReference>
<name>A0A9P1IF23_9PELO</name>
<evidence type="ECO:0000313" key="3">
    <source>
        <dbReference type="Proteomes" id="UP001152747"/>
    </source>
</evidence>
<feature type="signal peptide" evidence="1">
    <location>
        <begin position="1"/>
        <end position="20"/>
    </location>
</feature>
<dbReference type="OrthoDB" id="5779544at2759"/>
<comment type="caution">
    <text evidence="2">The sequence shown here is derived from an EMBL/GenBank/DDBJ whole genome shotgun (WGS) entry which is preliminary data.</text>
</comment>
<feature type="chain" id="PRO_5040310908" evidence="1">
    <location>
        <begin position="21"/>
        <end position="67"/>
    </location>
</feature>
<dbReference type="AlphaFoldDB" id="A0A9P1IF23"/>
<keyword evidence="3" id="KW-1185">Reference proteome</keyword>
<keyword evidence="1" id="KW-0732">Signal</keyword>
<proteinExistence type="predicted"/>
<evidence type="ECO:0000313" key="2">
    <source>
        <dbReference type="EMBL" id="CAI5443658.1"/>
    </source>
</evidence>
<sequence>MRFCAIFLIFAGIFMGLAQASQQIRDYETIRRQAMKNIASLETILDHRGVKNGRHKNRRIGGNIVMG</sequence>
<dbReference type="Proteomes" id="UP001152747">
    <property type="component" value="Unassembled WGS sequence"/>
</dbReference>
<organism evidence="2 3">
    <name type="scientific">Caenorhabditis angaria</name>
    <dbReference type="NCBI Taxonomy" id="860376"/>
    <lineage>
        <taxon>Eukaryota</taxon>
        <taxon>Metazoa</taxon>
        <taxon>Ecdysozoa</taxon>
        <taxon>Nematoda</taxon>
        <taxon>Chromadorea</taxon>
        <taxon>Rhabditida</taxon>
        <taxon>Rhabditina</taxon>
        <taxon>Rhabditomorpha</taxon>
        <taxon>Rhabditoidea</taxon>
        <taxon>Rhabditidae</taxon>
        <taxon>Peloderinae</taxon>
        <taxon>Caenorhabditis</taxon>
    </lineage>
</organism>